<evidence type="ECO:0008006" key="5">
    <source>
        <dbReference type="Google" id="ProtNLM"/>
    </source>
</evidence>
<dbReference type="InterPro" id="IPR051240">
    <property type="entry name" value="Mito_RNA-Proc/Resp"/>
</dbReference>
<dbReference type="NCBIfam" id="TIGR00756">
    <property type="entry name" value="PPR"/>
    <property type="match status" value="1"/>
</dbReference>
<dbReference type="PROSITE" id="PS51375">
    <property type="entry name" value="PPR"/>
    <property type="match status" value="1"/>
</dbReference>
<feature type="repeat" description="PPR" evidence="2">
    <location>
        <begin position="539"/>
        <end position="573"/>
    </location>
</feature>
<name>A0ABD3Q054_9STRA</name>
<proteinExistence type="predicted"/>
<gene>
    <name evidence="3" type="ORF">HJC23_010265</name>
</gene>
<dbReference type="Proteomes" id="UP001516023">
    <property type="component" value="Unassembled WGS sequence"/>
</dbReference>
<dbReference type="InterPro" id="IPR011990">
    <property type="entry name" value="TPR-like_helical_dom_sf"/>
</dbReference>
<dbReference type="PANTHER" id="PTHR47933:SF11">
    <property type="entry name" value="PENTATRICOPEPTIDE REPEAT-CONTAINING PROTEIN 2"/>
    <property type="match status" value="1"/>
</dbReference>
<evidence type="ECO:0000256" key="1">
    <source>
        <dbReference type="ARBA" id="ARBA00022737"/>
    </source>
</evidence>
<accession>A0ABD3Q054</accession>
<organism evidence="3 4">
    <name type="scientific">Cyclotella cryptica</name>
    <dbReference type="NCBI Taxonomy" id="29204"/>
    <lineage>
        <taxon>Eukaryota</taxon>
        <taxon>Sar</taxon>
        <taxon>Stramenopiles</taxon>
        <taxon>Ochrophyta</taxon>
        <taxon>Bacillariophyta</taxon>
        <taxon>Coscinodiscophyceae</taxon>
        <taxon>Thalassiosirophycidae</taxon>
        <taxon>Stephanodiscales</taxon>
        <taxon>Stephanodiscaceae</taxon>
        <taxon>Cyclotella</taxon>
    </lineage>
</organism>
<dbReference type="InterPro" id="IPR002885">
    <property type="entry name" value="PPR_rpt"/>
</dbReference>
<keyword evidence="4" id="KW-1185">Reference proteome</keyword>
<evidence type="ECO:0000313" key="3">
    <source>
        <dbReference type="EMBL" id="KAL3793693.1"/>
    </source>
</evidence>
<keyword evidence="1" id="KW-0677">Repeat</keyword>
<reference evidence="3 4" key="1">
    <citation type="journal article" date="2020" name="G3 (Bethesda)">
        <title>Improved Reference Genome for Cyclotella cryptica CCMP332, a Model for Cell Wall Morphogenesis, Salinity Adaptation, and Lipid Production in Diatoms (Bacillariophyta).</title>
        <authorList>
            <person name="Roberts W.R."/>
            <person name="Downey K.M."/>
            <person name="Ruck E.C."/>
            <person name="Traller J.C."/>
            <person name="Alverson A.J."/>
        </authorList>
    </citation>
    <scope>NUCLEOTIDE SEQUENCE [LARGE SCALE GENOMIC DNA]</scope>
    <source>
        <strain evidence="3 4">CCMP332</strain>
    </source>
</reference>
<dbReference type="AlphaFoldDB" id="A0ABD3Q054"/>
<evidence type="ECO:0000313" key="4">
    <source>
        <dbReference type="Proteomes" id="UP001516023"/>
    </source>
</evidence>
<sequence>MTTSSLFQRCLLARRQRTISLSESSICCRSLGNLSFNGAGSVRMRELLPPAGVRQRVRTRSIDYSHLMHLRRLSTKTTNENIRSPLSGPKIRARHEEHFISREEAPEEDVSDSNITARYTPRNEHQRKLLDYTNSLLSVLDNTFPVGSYPITHIIQISNCIDSWLASGEHRYLGVQQAELLVKRLIMERGGGRSLVNKEAGETTFIKGNQAVTWDMYHFESLILSLNILYDGEEFINRILSIVSTFEEEFADTIEVQYKSIIAILCKCDTAHAANAAEQVLHNFESKFFSSSTKSAAEQSFLHSNPPTTETYNNIITCWVNSGQDFYHHSYTNYRHSPHPPANILSEMISLYERNPQDLSRIRPDRITFNMVLTSLSYHQRSEQSTFSSQYLKEIKQSSFDFLRTMLKYYKGGCDECAPDMVTFSTVLNIISRGPPEHEDGHRASQLLDDMLDLSASGLYKYDVTPPAKHFNVVLGLMADQKRVDDSTFDKARRYVQLMEQLAKQDVPRSIDVEQYLESLSPPSLQPEDNSSFTSSKPDSVTYNSLIKIASNAGMPETSHEILNEMIKRSLEGDESVKPDVISFNTVRNVLNAWSKSKKPTIGAKSAEILHTMQKLSERGDFNVKPDNVSLTTVINSLIKSSKRTRGAPIQAEAIIQKMDENEDYAFKPDTITYTSLIKCWSESGRPKAASRAEEIIELLHRRYDEGHDECKPDSMAYNVALNAIAKSGVPRSAERAEALLQRMKDRFDAGDVDLAPNTFSFSTVIYAWSKSGNPNAGKHAERLLDTMIELHAKGVHDVAPNTITYSSCIHAWSKSGQKDAGRRASSLLKRMDRHDEEGFINIKPNAYSFTSAIEAWINSRDPNLLREAEHIFEVLIERYQSGDDDAAPTTATFNAMFKAIRQCPSEKKKFLKAEQLMSKMKQMYELGNQARPDIATYNSYFSACACTEGDRTTKLAAIACVLNTLTELQENARLRPDSYTWPAIWKACENLLDIEQDIQRINMVFELCVRSGAISELVFSNMRNFLPPQYLQKKLNTTGNVKKLTVRDLPPEWTCNVKLRRIRNKR</sequence>
<dbReference type="PANTHER" id="PTHR47933">
    <property type="entry name" value="PENTATRICOPEPTIDE REPEAT-CONTAINING PROTEIN 1, MITOCHONDRIAL"/>
    <property type="match status" value="1"/>
</dbReference>
<protein>
    <recommendedName>
        <fullName evidence="5">Pentacotripeptide-repeat region of PRORP domain-containing protein</fullName>
    </recommendedName>
</protein>
<comment type="caution">
    <text evidence="3">The sequence shown here is derived from an EMBL/GenBank/DDBJ whole genome shotgun (WGS) entry which is preliminary data.</text>
</comment>
<dbReference type="EMBL" id="JABMIG020000089">
    <property type="protein sequence ID" value="KAL3793693.1"/>
    <property type="molecule type" value="Genomic_DNA"/>
</dbReference>
<evidence type="ECO:0000256" key="2">
    <source>
        <dbReference type="PROSITE-ProRule" id="PRU00708"/>
    </source>
</evidence>
<dbReference type="Gene3D" id="1.25.40.10">
    <property type="entry name" value="Tetratricopeptide repeat domain"/>
    <property type="match status" value="4"/>
</dbReference>